<dbReference type="STRING" id="1081108.A0A162KFV1"/>
<evidence type="ECO:0000313" key="7">
    <source>
        <dbReference type="Proteomes" id="UP000076881"/>
    </source>
</evidence>
<dbReference type="InterPro" id="IPR016024">
    <property type="entry name" value="ARM-type_fold"/>
</dbReference>
<dbReference type="InterPro" id="IPR003891">
    <property type="entry name" value="Initiation_fac_eIF4g_MI"/>
</dbReference>
<feature type="region of interest" description="Disordered" evidence="4">
    <location>
        <begin position="175"/>
        <end position="305"/>
    </location>
</feature>
<proteinExistence type="inferred from homology"/>
<dbReference type="OrthoDB" id="361797at2759"/>
<evidence type="ECO:0000313" key="6">
    <source>
        <dbReference type="EMBL" id="OAA81882.1"/>
    </source>
</evidence>
<reference evidence="6 7" key="1">
    <citation type="journal article" date="2016" name="Genome Biol. Evol.">
        <title>Divergent and convergent evolution of fungal pathogenicity.</title>
        <authorList>
            <person name="Shang Y."/>
            <person name="Xiao G."/>
            <person name="Zheng P."/>
            <person name="Cen K."/>
            <person name="Zhan S."/>
            <person name="Wang C."/>
        </authorList>
    </citation>
    <scope>NUCLEOTIDE SEQUENCE [LARGE SCALE GENOMIC DNA]</scope>
    <source>
        <strain evidence="6 7">RCEF 1005</strain>
    </source>
</reference>
<comment type="caution">
    <text evidence="6">The sequence shown here is derived from an EMBL/GenBank/DDBJ whole genome shotgun (WGS) entry which is preliminary data.</text>
</comment>
<feature type="domain" description="MI" evidence="5">
    <location>
        <begin position="643"/>
        <end position="776"/>
    </location>
</feature>
<comment type="similarity">
    <text evidence="2">Belongs to the CWC22 family.</text>
</comment>
<feature type="compositionally biased region" description="Basic and acidic residues" evidence="4">
    <location>
        <begin position="135"/>
        <end position="145"/>
    </location>
</feature>
<feature type="compositionally biased region" description="Basic and acidic residues" evidence="4">
    <location>
        <begin position="40"/>
        <end position="54"/>
    </location>
</feature>
<feature type="compositionally biased region" description="Acidic residues" evidence="4">
    <location>
        <begin position="113"/>
        <end position="134"/>
    </location>
</feature>
<dbReference type="PANTHER" id="PTHR18034">
    <property type="entry name" value="CELL CYCLE CONTROL PROTEIN CWF22-RELATED"/>
    <property type="match status" value="1"/>
</dbReference>
<keyword evidence="7" id="KW-1185">Reference proteome</keyword>
<sequence>MSSSSVAELQQKLFKRIGIDAPAPARPQQVLARGGRKPTTRKDQRKAQRVEKKSNRYGGRPATDGHNSGDKKARPQFPTKQETAPRHTPTGPIVKNAHGVLDDVDVSESMSDGTDDLIDLGESEDSGDNFDEHDDAIRVGSDSKTKPKISKSMQEKLAQDDAEIEAFERKLGIKKGRKSLPQSFNEDGLGGLLGEADRVDSKQDVDVDEQKRKRDYDDWLSAKRLKIATGAPAKVKSSKQRDANDTGNDGSDELNSDSDLLMSDGDGIGKEGKRDLPPEDDSFAGLDSDGEKKQPVTPKKENPYVAPTTGNVVAKYVPPSLRKGSITESEQRAKLHRTIQGLVNRLTDANILSIVQSIEELYQKNARGDVTEIITDIIIAQIYKPELLPDQFFVLTGGFTAAIYKVVGSSFGSHVIRRLVQDLARDYSQAGDGNASTRREASNLVNLFTQLYVFEVVSCRIIFDYMERFLGELSELNVELLLRICRMAGRMLRRDDAQSLKHIASILNTNMSKGGYENVSVRTKFMVETINDLKNSKSKGKGLDSAVVSEHVVRMKKRIGELKSQSRRLDGLAPMGMSLRDIEGADTDGKWWLVGASVPMKTKNSTVKGTEEESDGSLTDDEDMDFVLPDYPQKARSQGFSTLAQIAIFTALMSANSFEHAYRQFVNLKLKKDDQLQIARVLVQCVGSETDYNEFYALVANQACSNNKLRFAFQDRLWKIFRGLGESMFGDDADEEETAESERMKDPRRLANVARFYASLVADGSLGIAVLKPLDLPEINSWTSDFVEHFLVRLLGHCKGRSSNEDATVEKIFGAARQLPAVAAGLHWFLRKKVRKSKLIGAKETKKMERVRQKAQTVVQAIEVA</sequence>
<dbReference type="PROSITE" id="PS51366">
    <property type="entry name" value="MI"/>
    <property type="match status" value="1"/>
</dbReference>
<evidence type="ECO:0000256" key="1">
    <source>
        <dbReference type="ARBA" id="ARBA00004604"/>
    </source>
</evidence>
<feature type="compositionally biased region" description="Basic and acidic residues" evidence="4">
    <location>
        <begin position="267"/>
        <end position="277"/>
    </location>
</feature>
<comment type="subcellular location">
    <subcellularLocation>
        <location evidence="1">Nucleus</location>
        <location evidence="1">Nucleolus</location>
    </subcellularLocation>
</comment>
<dbReference type="GO" id="GO:0042274">
    <property type="term" value="P:ribosomal small subunit biogenesis"/>
    <property type="evidence" value="ECO:0007669"/>
    <property type="project" value="TreeGrafter"/>
</dbReference>
<feature type="compositionally biased region" description="Basic and acidic residues" evidence="4">
    <location>
        <begin position="289"/>
        <end position="302"/>
    </location>
</feature>
<feature type="region of interest" description="Disordered" evidence="4">
    <location>
        <begin position="15"/>
        <end position="161"/>
    </location>
</feature>
<dbReference type="Pfam" id="PF02847">
    <property type="entry name" value="MA3"/>
    <property type="match status" value="1"/>
</dbReference>
<gene>
    <name evidence="6" type="ORF">LEL_01427</name>
</gene>
<evidence type="ECO:0000256" key="4">
    <source>
        <dbReference type="SAM" id="MobiDB-lite"/>
    </source>
</evidence>
<evidence type="ECO:0000256" key="3">
    <source>
        <dbReference type="ARBA" id="ARBA00023242"/>
    </source>
</evidence>
<dbReference type="SUPFAM" id="SSF48371">
    <property type="entry name" value="ARM repeat"/>
    <property type="match status" value="1"/>
</dbReference>
<dbReference type="InterPro" id="IPR003890">
    <property type="entry name" value="MIF4G-like_typ-3"/>
</dbReference>
<accession>A0A162KFV1</accession>
<dbReference type="Gene3D" id="1.25.40.180">
    <property type="match status" value="1"/>
</dbReference>
<organism evidence="6 7">
    <name type="scientific">Akanthomyces lecanii RCEF 1005</name>
    <dbReference type="NCBI Taxonomy" id="1081108"/>
    <lineage>
        <taxon>Eukaryota</taxon>
        <taxon>Fungi</taxon>
        <taxon>Dikarya</taxon>
        <taxon>Ascomycota</taxon>
        <taxon>Pezizomycotina</taxon>
        <taxon>Sordariomycetes</taxon>
        <taxon>Hypocreomycetidae</taxon>
        <taxon>Hypocreales</taxon>
        <taxon>Cordycipitaceae</taxon>
        <taxon>Akanthomyces</taxon>
        <taxon>Cordyceps confragosa</taxon>
    </lineage>
</organism>
<dbReference type="Proteomes" id="UP000076881">
    <property type="component" value="Unassembled WGS sequence"/>
</dbReference>
<dbReference type="PANTHER" id="PTHR18034:SF4">
    <property type="entry name" value="NUCLEOLAR MIF4G DOMAIN-CONTAINING PROTEIN 1"/>
    <property type="match status" value="1"/>
</dbReference>
<dbReference type="GO" id="GO:0005730">
    <property type="term" value="C:nucleolus"/>
    <property type="evidence" value="ECO:0007669"/>
    <property type="project" value="UniProtKB-SubCell"/>
</dbReference>
<evidence type="ECO:0000259" key="5">
    <source>
        <dbReference type="PROSITE" id="PS51366"/>
    </source>
</evidence>
<dbReference type="EMBL" id="AZHF01000001">
    <property type="protein sequence ID" value="OAA81882.1"/>
    <property type="molecule type" value="Genomic_DNA"/>
</dbReference>
<keyword evidence="3" id="KW-0539">Nucleus</keyword>
<evidence type="ECO:0000256" key="2">
    <source>
        <dbReference type="ARBA" id="ARBA00006856"/>
    </source>
</evidence>
<dbReference type="InterPro" id="IPR050781">
    <property type="entry name" value="CWC22_splicing_factor"/>
</dbReference>
<protein>
    <submittedName>
        <fullName evidence="6">Armadillo-type fold domain containing protein</fullName>
    </submittedName>
</protein>
<dbReference type="SMART" id="SM00543">
    <property type="entry name" value="MIF4G"/>
    <property type="match status" value="1"/>
</dbReference>
<feature type="compositionally biased region" description="Basic and acidic residues" evidence="4">
    <location>
        <begin position="195"/>
        <end position="221"/>
    </location>
</feature>
<name>A0A162KFV1_CORDF</name>
<dbReference type="Pfam" id="PF02854">
    <property type="entry name" value="MIF4G"/>
    <property type="match status" value="1"/>
</dbReference>
<dbReference type="GO" id="GO:0003723">
    <property type="term" value="F:RNA binding"/>
    <property type="evidence" value="ECO:0007669"/>
    <property type="project" value="InterPro"/>
</dbReference>
<dbReference type="AlphaFoldDB" id="A0A162KFV1"/>